<evidence type="ECO:0000256" key="1">
    <source>
        <dbReference type="ARBA" id="ARBA00009809"/>
    </source>
</evidence>
<dbReference type="EMBL" id="SPLM01000108">
    <property type="protein sequence ID" value="TMW60185.1"/>
    <property type="molecule type" value="Genomic_DNA"/>
</dbReference>
<keyword evidence="2 4" id="KW-0378">Hydrolase</keyword>
<gene>
    <name evidence="7" type="ORF">Poli38472_000227</name>
</gene>
<dbReference type="InterPro" id="IPR001944">
    <property type="entry name" value="Glycoside_Hdrlase_35"/>
</dbReference>
<dbReference type="GO" id="GO:0005975">
    <property type="term" value="P:carbohydrate metabolic process"/>
    <property type="evidence" value="ECO:0007669"/>
    <property type="project" value="InterPro"/>
</dbReference>
<protein>
    <recommendedName>
        <fullName evidence="4">Beta-galactosidase</fullName>
        <ecNumber evidence="4">3.2.1.23</ecNumber>
    </recommendedName>
</protein>
<proteinExistence type="inferred from homology"/>
<dbReference type="Gene3D" id="3.20.20.80">
    <property type="entry name" value="Glycosidases"/>
    <property type="match status" value="1"/>
</dbReference>
<dbReference type="InterPro" id="IPR017853">
    <property type="entry name" value="GH"/>
</dbReference>
<dbReference type="InterPro" id="IPR019801">
    <property type="entry name" value="Glyco_hydro_35_CS"/>
</dbReference>
<dbReference type="OrthoDB" id="1657402at2759"/>
<dbReference type="InterPro" id="IPR031330">
    <property type="entry name" value="Gly_Hdrlase_35_cat"/>
</dbReference>
<keyword evidence="3 4" id="KW-0326">Glycosidase</keyword>
<dbReference type="SUPFAM" id="SSF51445">
    <property type="entry name" value="(Trans)glycosidases"/>
    <property type="match status" value="1"/>
</dbReference>
<dbReference type="GO" id="GO:0004565">
    <property type="term" value="F:beta-galactosidase activity"/>
    <property type="evidence" value="ECO:0007669"/>
    <property type="project" value="UniProtKB-EC"/>
</dbReference>
<dbReference type="EC" id="3.2.1.23" evidence="4"/>
<dbReference type="Pfam" id="PF01301">
    <property type="entry name" value="Glyco_hydro_35"/>
    <property type="match status" value="2"/>
</dbReference>
<organism evidence="7 8">
    <name type="scientific">Pythium oligandrum</name>
    <name type="common">Mycoparasitic fungus</name>
    <dbReference type="NCBI Taxonomy" id="41045"/>
    <lineage>
        <taxon>Eukaryota</taxon>
        <taxon>Sar</taxon>
        <taxon>Stramenopiles</taxon>
        <taxon>Oomycota</taxon>
        <taxon>Peronosporomycetes</taxon>
        <taxon>Pythiales</taxon>
        <taxon>Pythiaceae</taxon>
        <taxon>Pythium</taxon>
    </lineage>
</organism>
<dbReference type="Proteomes" id="UP000794436">
    <property type="component" value="Unassembled WGS sequence"/>
</dbReference>
<evidence type="ECO:0000313" key="8">
    <source>
        <dbReference type="Proteomes" id="UP000794436"/>
    </source>
</evidence>
<evidence type="ECO:0000256" key="3">
    <source>
        <dbReference type="ARBA" id="ARBA00023295"/>
    </source>
</evidence>
<comment type="similarity">
    <text evidence="1 5">Belongs to the glycosyl hydrolase 35 family.</text>
</comment>
<name>A0A8K1CCA9_PYTOL</name>
<dbReference type="PANTHER" id="PTHR23421">
    <property type="entry name" value="BETA-GALACTOSIDASE RELATED"/>
    <property type="match status" value="1"/>
</dbReference>
<evidence type="ECO:0000259" key="6">
    <source>
        <dbReference type="Pfam" id="PF01301"/>
    </source>
</evidence>
<evidence type="ECO:0000256" key="4">
    <source>
        <dbReference type="RuleBase" id="RU000675"/>
    </source>
</evidence>
<feature type="domain" description="Glycoside hydrolase 35 catalytic" evidence="6">
    <location>
        <begin position="192"/>
        <end position="392"/>
    </location>
</feature>
<evidence type="ECO:0000256" key="2">
    <source>
        <dbReference type="ARBA" id="ARBA00022801"/>
    </source>
</evidence>
<dbReference type="PROSITE" id="PS01182">
    <property type="entry name" value="GLYCOSYL_HYDROL_F35"/>
    <property type="match status" value="1"/>
</dbReference>
<dbReference type="PRINTS" id="PR00742">
    <property type="entry name" value="GLHYDRLASE35"/>
</dbReference>
<feature type="domain" description="Glycoside hydrolase 35 catalytic" evidence="6">
    <location>
        <begin position="108"/>
        <end position="191"/>
    </location>
</feature>
<evidence type="ECO:0000256" key="5">
    <source>
        <dbReference type="RuleBase" id="RU003679"/>
    </source>
</evidence>
<keyword evidence="8" id="KW-1185">Reference proteome</keyword>
<evidence type="ECO:0000313" key="7">
    <source>
        <dbReference type="EMBL" id="TMW60185.1"/>
    </source>
</evidence>
<comment type="caution">
    <text evidence="7">The sequence shown here is derived from an EMBL/GenBank/DDBJ whole genome shotgun (WGS) entry which is preliminary data.</text>
</comment>
<accession>A0A8K1CCA9</accession>
<sequence>MKDAGEENTALLRACDYQDLDDWPAEPPRRRWRLRRADLACLAVIGIVASFVSVRQPELRPDNPLWGHTTAHYEQADDVKQFRYMTYDDIDAEKRRSGYTVTYTQRGFEIDGKATILLGGSIHYPRSTPGMWEDLLLKAKHDGLNHVELYVFWNFHQPEPDTFHLHGRHNLTHFYDLAAKVGLFLHVRFGPMDVRSNSSPWKVEMERFVKKMVELSRPYLAQNGGPIILAQIENEFTADDVDYINWCGSLVSRLNTSIPWVMCNGKAADNTILACNGNDCVDFALKQSEERPSEPFMWTENEGWYQKWGVDPENEHSEQNSNRDPKEVAYAIARWFAIGGAHHNYYMYHGGNNYGRSASAGVTTMYADGVNLHADGLSNEPKRSHLRKLHETLIACNEVLLSTDRQLHHPHPLDSPEHRAYVYKTSSSAIVFVENTGDQDAFVHFNGSTLHLASHSVVIIKDGQVIFDTADVRVGDLKDEIKRKLPNTITCDACRLQLFLATDGDQKAWYIPTLADENMLVKGEILPAIHALIREDKAVRDRSLVMEALDGMPEPTRKEFHLLVVVEESPRTLSFSNLKRTRFGDFFADRQSNRVKVRYQISNERAITNRGVKYFDMAGFPPVMHPSTGHKRIMEREVYEEIFKRMLEHATRCLEKKATGNLIVTGKEVVGKSRFYLYCVFHLVTKQMDIVNTLPPFRLVLNCLESFHMFDSNQKAFIKLLPEQVLELASQPDVLRLVDGDDDWTSSWLGVKVLFASTDAKSIKDRKKDCCRELIMPPWTWKELMEYNELLRDGYCDLVLPKDELEARFQTSIQILQTSLSSRVMVQSGNMAATRWQWKPWRCLMDLTLLWTALDCAYADISAASVTLGSLTAGSVTDVTVAFTTSADIVVGSSIVVSFPSGFEVSTSGSTLNVDASYGTTLSVSSTTSNEIRGLVDTMDIAAGTAFAFVVTTVTNPAATPDITAFTLSILDANGDITDTATDYPAVTISSSAFSAATVAPDSKDAGVTGTATISLTSDVALPVGSIVAVVFPSEFTVATTSLTVISNLDVSSSVAVVSGEPIVIVTVKGSGVASGTSLSFAVDGITNPGAIALTGTFSVNSADGDGKRYQVDNGIAGVEIKSTTLDVSAYTLDTYKAGVSSVLEISFTTAIALSAGYHLVIQFPADFAVPSVLQLDDTASAATGTPTVTNQAVVFEFTGSYGAGFHTVQLKTLRNPGVTTTGFFTVSTADPAGRSIEISPSLTGVTITAGVITDATFVPDQPHPGISSRVRLVFTTAAAVEQDTLVYVALPANDYAISVPDPEVVVVSPIGITASAAFDQPHTALLVLFTSTRVIPEDSTIELMITALSMPPSVRSSLAIANIQTWNSAGLRLDGPSTITLAEITALTDLTAAWSTTTPRPGITSNVILTFDTSGRLPADGVISIQVPESDFSAMTNPSPVVSFINPNSITTTTSWDATAKVLTLSLTSGIGIPAQTTNVQLVIQSLNTPPSVRAAGRLVATISTLHPDGTLIDGPSPLDLDDIPAGPVLGSRMWEPASPFAGVVSSQVISFFSSGKLDEASQIELGLPDTGWSMAPTGVATLTTPPLGQVTTWAWDAATRTINVVLDDGTTIPAYSLIELELLDILNPPNETGVTHASIVTKASDGELIDGPGTLSILAISRGTFKGEKVFRSVNTSSASMKSDQVLKLTLSGGLPSGSLIQLTFPPNGWRLTAPSAPVAGFVLPATGVSVDSVSWTDALNKLAITTSGDLASDTPIEILIKDMINPFEEGQGGSMGVLTTLPDSGVVDESTDIAINPITSEALDTFGTWNAGIATPGMPSTHTVQLMTGGGLEVGATISLIFPIVDGWDALNSVSATIAVNGGAPTDLDAVSWDALTSQLCIKTMEAIPQESLLLLTFKNIRSPPSERSETTGSIVIRSHLGGNVNSGLVQLPQITRGALGGALKWQSELFSPGPVAGLETTAALSFTTMGRILGGGKILLTLPVEWAVDAACTAVFFEPAVTGAATCDKNQVTVDLFDTIDELKDVQVIISHIFNPPTVLPEGIGFGQTLAPDGGVIDESGAITTGSIDSALLGVANAGDERVAVVGVKKKFTFQGFSVGEGDIFKFMDASTTSDANCGTATTGASDVGGIDVITVGEDHDVDLKFVQSSPDGSPFVIC</sequence>
<reference evidence="7" key="1">
    <citation type="submission" date="2019-03" db="EMBL/GenBank/DDBJ databases">
        <title>Long read genome sequence of the mycoparasitic Pythium oligandrum ATCC 38472 isolated from sugarbeet rhizosphere.</title>
        <authorList>
            <person name="Gaulin E."/>
        </authorList>
    </citation>
    <scope>NUCLEOTIDE SEQUENCE</scope>
    <source>
        <strain evidence="7">ATCC 38472_TT</strain>
    </source>
</reference>
<comment type="catalytic activity">
    <reaction evidence="4">
        <text>Hydrolysis of terminal non-reducing beta-D-galactose residues in beta-D-galactosides.</text>
        <dbReference type="EC" id="3.2.1.23"/>
    </reaction>
</comment>